<dbReference type="CDD" id="cd10912">
    <property type="entry name" value="PIN_YacP-like"/>
    <property type="match status" value="1"/>
</dbReference>
<dbReference type="PANTHER" id="PTHR34547">
    <property type="entry name" value="YACP-LIKE NYN DOMAIN PROTEIN"/>
    <property type="match status" value="1"/>
</dbReference>
<proteinExistence type="predicted"/>
<name>A0A848B8V2_9FIRM</name>
<dbReference type="InterPro" id="IPR010298">
    <property type="entry name" value="YacP-like"/>
</dbReference>
<organism evidence="1 2">
    <name type="scientific">Selenomonas bovis</name>
    <dbReference type="NCBI Taxonomy" id="416586"/>
    <lineage>
        <taxon>Bacteria</taxon>
        <taxon>Bacillati</taxon>
        <taxon>Bacillota</taxon>
        <taxon>Negativicutes</taxon>
        <taxon>Selenomonadales</taxon>
        <taxon>Selenomonadaceae</taxon>
        <taxon>Selenomonas</taxon>
    </lineage>
</organism>
<dbReference type="PANTHER" id="PTHR34547:SF1">
    <property type="entry name" value="YACP-LIKE NYN DOMAIN PROTEIN"/>
    <property type="match status" value="1"/>
</dbReference>
<dbReference type="Pfam" id="PF05991">
    <property type="entry name" value="NYN_YacP"/>
    <property type="match status" value="1"/>
</dbReference>
<reference evidence="1 2" key="1">
    <citation type="submission" date="2020-04" db="EMBL/GenBank/DDBJ databases">
        <authorList>
            <person name="Hitch T.C.A."/>
            <person name="Wylensek D."/>
            <person name="Clavel T."/>
        </authorList>
    </citation>
    <scope>NUCLEOTIDE SEQUENCE [LARGE SCALE GENOMIC DNA]</scope>
    <source>
        <strain evidence="1 2">PG-130-P53-12</strain>
    </source>
</reference>
<evidence type="ECO:0000313" key="1">
    <source>
        <dbReference type="EMBL" id="NMD98534.1"/>
    </source>
</evidence>
<comment type="caution">
    <text evidence="1">The sequence shown here is derived from an EMBL/GenBank/DDBJ whole genome shotgun (WGS) entry which is preliminary data.</text>
</comment>
<accession>A0A848B8V2</accession>
<keyword evidence="2" id="KW-1185">Reference proteome</keyword>
<dbReference type="Proteomes" id="UP000543804">
    <property type="component" value="Unassembled WGS sequence"/>
</dbReference>
<dbReference type="AlphaFoldDB" id="A0A848B8V2"/>
<sequence>MARREHYLIDGYNVINAWPELKRLRGDLAAARDALLHMLLEYGAFEKYEMTIVFDAMFTEDEEHIEQMGRHTRIIYTGAGETADSRIERLAYEEAHRGRTVYVVTSDGAVESVVLGAGACRIPSLEFRKNVLRVKRELRRDYLGSVRLPDARYVVSDRLDRETAAKLDALRKRRED</sequence>
<protein>
    <submittedName>
        <fullName evidence="1">NYN domain-containing protein</fullName>
    </submittedName>
</protein>
<evidence type="ECO:0000313" key="2">
    <source>
        <dbReference type="Proteomes" id="UP000543804"/>
    </source>
</evidence>
<dbReference type="EMBL" id="JABAFA010000006">
    <property type="protein sequence ID" value="NMD98534.1"/>
    <property type="molecule type" value="Genomic_DNA"/>
</dbReference>
<gene>
    <name evidence="1" type="ORF">HF878_03420</name>
</gene>
<dbReference type="RefSeq" id="WP_019543571.1">
    <property type="nucleotide sequence ID" value="NZ_JABAFA010000006.1"/>
</dbReference>